<dbReference type="RefSeq" id="XP_024887262.1">
    <property type="nucleotide sequence ID" value="XM_025031494.1"/>
</dbReference>
<name>A0A6J1R2E0_9HYME</name>
<gene>
    <name evidence="4 5" type="primary">LOC112464486</name>
</gene>
<evidence type="ECO:0000259" key="2">
    <source>
        <dbReference type="Pfam" id="PF01248"/>
    </source>
</evidence>
<dbReference type="SUPFAM" id="SSF55315">
    <property type="entry name" value="L30e-like"/>
    <property type="match status" value="1"/>
</dbReference>
<dbReference type="OrthoDB" id="20109at2759"/>
<dbReference type="GO" id="GO:0033204">
    <property type="term" value="F:ribonuclease P RNA binding"/>
    <property type="evidence" value="ECO:0007669"/>
    <property type="project" value="TreeGrafter"/>
</dbReference>
<dbReference type="Gene3D" id="3.30.1330.30">
    <property type="match status" value="1"/>
</dbReference>
<dbReference type="GO" id="GO:0001650">
    <property type="term" value="C:fibrillar center"/>
    <property type="evidence" value="ECO:0007669"/>
    <property type="project" value="TreeGrafter"/>
</dbReference>
<feature type="compositionally biased region" description="Basic and acidic residues" evidence="1">
    <location>
        <begin position="304"/>
        <end position="316"/>
    </location>
</feature>
<dbReference type="GO" id="GO:0004526">
    <property type="term" value="F:ribonuclease P activity"/>
    <property type="evidence" value="ECO:0007669"/>
    <property type="project" value="TreeGrafter"/>
</dbReference>
<dbReference type="Pfam" id="PF01248">
    <property type="entry name" value="Ribosomal_L7Ae"/>
    <property type="match status" value="1"/>
</dbReference>
<evidence type="ECO:0000313" key="4">
    <source>
        <dbReference type="RefSeq" id="XP_024887261.1"/>
    </source>
</evidence>
<dbReference type="PANTHER" id="PTHR46948:SF1">
    <property type="entry name" value="RIBONUCLEASE P PROTEIN SUBUNIT P38"/>
    <property type="match status" value="1"/>
</dbReference>
<dbReference type="InterPro" id="IPR004038">
    <property type="entry name" value="Ribosomal_eL8/eL30/eS12/Gad45"/>
</dbReference>
<organism evidence="3 4">
    <name type="scientific">Temnothorax curvispinosus</name>
    <dbReference type="NCBI Taxonomy" id="300111"/>
    <lineage>
        <taxon>Eukaryota</taxon>
        <taxon>Metazoa</taxon>
        <taxon>Ecdysozoa</taxon>
        <taxon>Arthropoda</taxon>
        <taxon>Hexapoda</taxon>
        <taxon>Insecta</taxon>
        <taxon>Pterygota</taxon>
        <taxon>Neoptera</taxon>
        <taxon>Endopterygota</taxon>
        <taxon>Hymenoptera</taxon>
        <taxon>Apocrita</taxon>
        <taxon>Aculeata</taxon>
        <taxon>Formicoidea</taxon>
        <taxon>Formicidae</taxon>
        <taxon>Myrmicinae</taxon>
        <taxon>Temnothorax</taxon>
    </lineage>
</organism>
<dbReference type="Proteomes" id="UP000504618">
    <property type="component" value="Unplaced"/>
</dbReference>
<reference evidence="4 5" key="1">
    <citation type="submission" date="2025-04" db="UniProtKB">
        <authorList>
            <consortium name="RefSeq"/>
        </authorList>
    </citation>
    <scope>IDENTIFICATION</scope>
    <source>
        <tissue evidence="4 5">Whole body</tissue>
    </source>
</reference>
<dbReference type="AlphaFoldDB" id="A0A6J1R2E0"/>
<dbReference type="RefSeq" id="XP_024887261.1">
    <property type="nucleotide sequence ID" value="XM_025031493.1"/>
</dbReference>
<dbReference type="GO" id="GO:0000172">
    <property type="term" value="C:ribonuclease MRP complex"/>
    <property type="evidence" value="ECO:0007669"/>
    <property type="project" value="InterPro"/>
</dbReference>
<protein>
    <submittedName>
        <fullName evidence="4 5">Uncharacterized protein LOC112464486</fullName>
    </submittedName>
</protein>
<keyword evidence="3" id="KW-1185">Reference proteome</keyword>
<evidence type="ECO:0000313" key="5">
    <source>
        <dbReference type="RefSeq" id="XP_024887262.1"/>
    </source>
</evidence>
<proteinExistence type="predicted"/>
<dbReference type="PANTHER" id="PTHR46948">
    <property type="entry name" value="RIBONUCLEASE P PROTEIN SUBUNIT P38"/>
    <property type="match status" value="1"/>
</dbReference>
<sequence>MTTPVLTKKQQRHSLSAKKGPVKGLRNILAQPNSNFWPVINVNQYTELTKNLNTILPSIKQTSNRISKHVLKNLSKEDRTLARREMLEAASPKPDILKFMIMGINVVTRALEKDNVCCVLLDANVEPPLIIKHIVTMAVNKKIPVLLLPILKIVTLEKMGFTAAAFALKQEVKQCPDNVCHPLYKSIAEAFEDFEAPECLLQRFELDETSDKNTMCEAKTTGMDCDTDPKISKPEKSVTVFTDVYKYRSSRDKRAFIPPTVSKSSQVSQTPSAEFIALDNDPDPVNDKNCTTIVKSKRYVNISKEEKHTEESENIEKNQSFNKSKSIDNNSDSIKHTKNYTLKRRRNDQPNYLSLKLKRIQGNDKRTKATKLAKKKR</sequence>
<dbReference type="InterPro" id="IPR029064">
    <property type="entry name" value="Ribosomal_eL30-like_sf"/>
</dbReference>
<evidence type="ECO:0000256" key="1">
    <source>
        <dbReference type="SAM" id="MobiDB-lite"/>
    </source>
</evidence>
<feature type="compositionally biased region" description="Basic residues" evidence="1">
    <location>
        <begin position="336"/>
        <end position="346"/>
    </location>
</feature>
<dbReference type="GO" id="GO:0001682">
    <property type="term" value="P:tRNA 5'-leader removal"/>
    <property type="evidence" value="ECO:0007669"/>
    <property type="project" value="InterPro"/>
</dbReference>
<dbReference type="InterPro" id="IPR042848">
    <property type="entry name" value="Rpp38"/>
</dbReference>
<dbReference type="GO" id="GO:0005655">
    <property type="term" value="C:nucleolar ribonuclease P complex"/>
    <property type="evidence" value="ECO:0007669"/>
    <property type="project" value="InterPro"/>
</dbReference>
<evidence type="ECO:0000313" key="3">
    <source>
        <dbReference type="Proteomes" id="UP000504618"/>
    </source>
</evidence>
<feature type="region of interest" description="Disordered" evidence="1">
    <location>
        <begin position="304"/>
        <end position="377"/>
    </location>
</feature>
<feature type="domain" description="Ribosomal protein eL8/eL30/eS12/Gadd45" evidence="2">
    <location>
        <begin position="100"/>
        <end position="146"/>
    </location>
</feature>
<accession>A0A6J1R2E0</accession>
<feature type="compositionally biased region" description="Low complexity" evidence="1">
    <location>
        <begin position="322"/>
        <end position="332"/>
    </location>
</feature>
<dbReference type="GeneID" id="112464486"/>
<feature type="compositionally biased region" description="Basic residues" evidence="1">
    <location>
        <begin position="368"/>
        <end position="377"/>
    </location>
</feature>